<name>A0A382CWA1_9ZZZZ</name>
<dbReference type="AlphaFoldDB" id="A0A382CWA1"/>
<dbReference type="InterPro" id="IPR000297">
    <property type="entry name" value="PPIase_PpiC"/>
</dbReference>
<dbReference type="Pfam" id="PF13145">
    <property type="entry name" value="Rotamase_2"/>
    <property type="match status" value="1"/>
</dbReference>
<evidence type="ECO:0000313" key="2">
    <source>
        <dbReference type="EMBL" id="SVB30408.1"/>
    </source>
</evidence>
<sequence length="264" mass="29840">MTMYKTAGTALFSLLMLVNCNKTNKNVEVLARVGSSVLTKDEVISRAPEYQMADVENQVAQWVNAELLYLAGVRSGFNKDVAIVSQVKDYQKKLIGQTYLEMALQYRVGVSTEEIKEFYTVQKETFKRRHGEALVNTFNVDNKKDANKIRVFLEKGAGNKKRDELFEQYGVNAINVEEDRLQPVINKAIFGGTKSNYIGPISSGEGYVVIEVIKRFPKGSYRSLDAVYDHIYLVIQKRKAAILSASIIDSLRQEYLFELNVGIL</sequence>
<feature type="domain" description="PpiC" evidence="1">
    <location>
        <begin position="110"/>
        <end position="227"/>
    </location>
</feature>
<evidence type="ECO:0000259" key="1">
    <source>
        <dbReference type="Pfam" id="PF13145"/>
    </source>
</evidence>
<accession>A0A382CWA1</accession>
<dbReference type="GO" id="GO:0003755">
    <property type="term" value="F:peptidyl-prolyl cis-trans isomerase activity"/>
    <property type="evidence" value="ECO:0007669"/>
    <property type="project" value="InterPro"/>
</dbReference>
<dbReference type="EMBL" id="UINC01036440">
    <property type="protein sequence ID" value="SVB30408.1"/>
    <property type="molecule type" value="Genomic_DNA"/>
</dbReference>
<proteinExistence type="predicted"/>
<reference evidence="2" key="1">
    <citation type="submission" date="2018-05" db="EMBL/GenBank/DDBJ databases">
        <authorList>
            <person name="Lanie J.A."/>
            <person name="Ng W.-L."/>
            <person name="Kazmierczak K.M."/>
            <person name="Andrzejewski T.M."/>
            <person name="Davidsen T.M."/>
            <person name="Wayne K.J."/>
            <person name="Tettelin H."/>
            <person name="Glass J.I."/>
            <person name="Rusch D."/>
            <person name="Podicherti R."/>
            <person name="Tsui H.-C.T."/>
            <person name="Winkler M.E."/>
        </authorList>
    </citation>
    <scope>NUCLEOTIDE SEQUENCE</scope>
</reference>
<gene>
    <name evidence="2" type="ORF">METZ01_LOCUS183262</name>
</gene>
<protein>
    <recommendedName>
        <fullName evidence="1">PpiC domain-containing protein</fullName>
    </recommendedName>
</protein>
<organism evidence="2">
    <name type="scientific">marine metagenome</name>
    <dbReference type="NCBI Taxonomy" id="408172"/>
    <lineage>
        <taxon>unclassified sequences</taxon>
        <taxon>metagenomes</taxon>
        <taxon>ecological metagenomes</taxon>
    </lineage>
</organism>